<evidence type="ECO:0008006" key="3">
    <source>
        <dbReference type="Google" id="ProtNLM"/>
    </source>
</evidence>
<accession>A0AAW0QS54</accession>
<sequence>MGSSTERLLPDNGAALGMDFGNSNSKMTLASHTGRTVEIHRVLFHGSRDDPERPEYPSEFVAMAALSGDGNQLICGRQALLCDDTIPLKSILTYAVGIRRYSVLERLPGGTSLIRAVARGLTIDVMRDALRQHFELLRVSVLQQAETSSIPGGFHQARVCRLTLWLLHGFFSEAVLARLTFPGSCRPIFIVDVARQHKHQVRAGLNIRPLFRRLAGVCAVARRPALARPWTRGLLSRMPVVCESIGVFVA</sequence>
<comment type="caution">
    <text evidence="1">The sequence shown here is derived from an EMBL/GenBank/DDBJ whole genome shotgun (WGS) entry which is preliminary data.</text>
</comment>
<gene>
    <name evidence="1" type="ORF">PG999_009918</name>
</gene>
<keyword evidence="2" id="KW-1185">Reference proteome</keyword>
<dbReference type="EMBL" id="JAQQWP010000008">
    <property type="protein sequence ID" value="KAK8106559.1"/>
    <property type="molecule type" value="Genomic_DNA"/>
</dbReference>
<organism evidence="1 2">
    <name type="scientific">Apiospora kogelbergensis</name>
    <dbReference type="NCBI Taxonomy" id="1337665"/>
    <lineage>
        <taxon>Eukaryota</taxon>
        <taxon>Fungi</taxon>
        <taxon>Dikarya</taxon>
        <taxon>Ascomycota</taxon>
        <taxon>Pezizomycotina</taxon>
        <taxon>Sordariomycetes</taxon>
        <taxon>Xylariomycetidae</taxon>
        <taxon>Amphisphaeriales</taxon>
        <taxon>Apiosporaceae</taxon>
        <taxon>Apiospora</taxon>
    </lineage>
</organism>
<evidence type="ECO:0000313" key="1">
    <source>
        <dbReference type="EMBL" id="KAK8106559.1"/>
    </source>
</evidence>
<name>A0AAW0QS54_9PEZI</name>
<dbReference type="AlphaFoldDB" id="A0AAW0QS54"/>
<proteinExistence type="predicted"/>
<protein>
    <recommendedName>
        <fullName evidence="3">Actin-like protein N-terminal domain-containing protein</fullName>
    </recommendedName>
</protein>
<evidence type="ECO:0000313" key="2">
    <source>
        <dbReference type="Proteomes" id="UP001392437"/>
    </source>
</evidence>
<dbReference type="Proteomes" id="UP001392437">
    <property type="component" value="Unassembled WGS sequence"/>
</dbReference>
<reference evidence="1 2" key="1">
    <citation type="submission" date="2023-01" db="EMBL/GenBank/DDBJ databases">
        <title>Analysis of 21 Apiospora genomes using comparative genomics revels a genus with tremendous synthesis potential of carbohydrate active enzymes and secondary metabolites.</title>
        <authorList>
            <person name="Sorensen T."/>
        </authorList>
    </citation>
    <scope>NUCLEOTIDE SEQUENCE [LARGE SCALE GENOMIC DNA]</scope>
    <source>
        <strain evidence="1 2">CBS 117206</strain>
    </source>
</reference>